<evidence type="ECO:0000313" key="3">
    <source>
        <dbReference type="Proteomes" id="UP000322524"/>
    </source>
</evidence>
<keyword evidence="1" id="KW-0472">Membrane</keyword>
<keyword evidence="1" id="KW-1133">Transmembrane helix</keyword>
<sequence>MMHLVLLVLGLTVLLVIVRTMVTVELRQKPSYIENEDKHHAILLLWGIGIIFLLLFIPYQAWQLAGSSRGWDGALILGSSLMGSVLISLGFYCSLKGRRLKARVPTT</sequence>
<organism evidence="2 3">
    <name type="scientific">Sutcliffiella horikoshii</name>
    <dbReference type="NCBI Taxonomy" id="79883"/>
    <lineage>
        <taxon>Bacteria</taxon>
        <taxon>Bacillati</taxon>
        <taxon>Bacillota</taxon>
        <taxon>Bacilli</taxon>
        <taxon>Bacillales</taxon>
        <taxon>Bacillaceae</taxon>
        <taxon>Sutcliffiella</taxon>
    </lineage>
</organism>
<dbReference type="RefSeq" id="WP_148988636.1">
    <property type="nucleotide sequence ID" value="NZ_VTEV01000005.1"/>
</dbReference>
<gene>
    <name evidence="2" type="ORF">FZC76_13125</name>
</gene>
<name>A0A5D4SXY2_9BACI</name>
<dbReference type="Proteomes" id="UP000322524">
    <property type="component" value="Unassembled WGS sequence"/>
</dbReference>
<comment type="caution">
    <text evidence="2">The sequence shown here is derived from an EMBL/GenBank/DDBJ whole genome shotgun (WGS) entry which is preliminary data.</text>
</comment>
<reference evidence="2 3" key="1">
    <citation type="submission" date="2019-08" db="EMBL/GenBank/DDBJ databases">
        <title>Bacillus genomes from the desert of Cuatro Cienegas, Coahuila.</title>
        <authorList>
            <person name="Olmedo-Alvarez G."/>
        </authorList>
    </citation>
    <scope>NUCLEOTIDE SEQUENCE [LARGE SCALE GENOMIC DNA]</scope>
    <source>
        <strain evidence="2 3">CH28_1T</strain>
    </source>
</reference>
<feature type="transmembrane region" description="Helical" evidence="1">
    <location>
        <begin position="74"/>
        <end position="92"/>
    </location>
</feature>
<feature type="transmembrane region" description="Helical" evidence="1">
    <location>
        <begin position="44"/>
        <end position="62"/>
    </location>
</feature>
<dbReference type="AlphaFoldDB" id="A0A5D4SXY2"/>
<protein>
    <submittedName>
        <fullName evidence="2">Uncharacterized protein</fullName>
    </submittedName>
</protein>
<evidence type="ECO:0000256" key="1">
    <source>
        <dbReference type="SAM" id="Phobius"/>
    </source>
</evidence>
<dbReference type="EMBL" id="VTEV01000005">
    <property type="protein sequence ID" value="TYS67521.1"/>
    <property type="molecule type" value="Genomic_DNA"/>
</dbReference>
<evidence type="ECO:0000313" key="2">
    <source>
        <dbReference type="EMBL" id="TYS67521.1"/>
    </source>
</evidence>
<dbReference type="OrthoDB" id="2911325at2"/>
<accession>A0A5D4SXY2</accession>
<keyword evidence="1" id="KW-0812">Transmembrane</keyword>
<proteinExistence type="predicted"/>